<accession>A0ABM1I0N2</accession>
<gene>
    <name evidence="16" type="primary">LOC107065015</name>
</gene>
<evidence type="ECO:0000256" key="1">
    <source>
        <dbReference type="ARBA" id="ARBA00004123"/>
    </source>
</evidence>
<dbReference type="InterPro" id="IPR041983">
    <property type="entry name" value="ADA2-like_ZZ"/>
</dbReference>
<dbReference type="Pfam" id="PF25299">
    <property type="entry name" value="ZZ_ADA2"/>
    <property type="match status" value="1"/>
</dbReference>
<dbReference type="InterPro" id="IPR017884">
    <property type="entry name" value="SANT_dom"/>
</dbReference>
<dbReference type="InterPro" id="IPR000433">
    <property type="entry name" value="Znf_ZZ"/>
</dbReference>
<evidence type="ECO:0000259" key="10">
    <source>
        <dbReference type="PROSITE" id="PS50090"/>
    </source>
</evidence>
<sequence>MANPNLTDMTEEDAADLQFPKDFSSNRKESHGHNLELVEVSLVKDEILTSDPTCYACKSNLKEPYVRCAVCTNVELCPSCFSKGCEIGDHKNDHDYVITKNEFELINGSGWTAKQELELLSVIQECGFGNWIDVSKRIEGKTMEECKAHYLEHFIDNQSLPGLPKIKETKASLFASEPIPYLFKLHDLEEPPRFASDSLNCRMLAGYNPARSDFEVNFDNHAEHIVSQLNYNEFDTDDEKINKLGQSLQVAIVQAYNNRLRERKRRWKIIRNHGLISIRRTISWLQRYEFTITRAIAERLLIFMQLTGGMDFDYFMEGLHRSGELKNHIHNLIDLRSNGIKYFYSVPTYKKLLKLRQENERERKHYLNNPEYSWKKILPENGIMNFNFPIAHNTSQRRSAPPLVINGLPGYEKLTSEERSLCSVTRIVPMSYLDYKHILITENKKYGSLRLAQARVLLKIDVNKTRKIYDFLADEGYINKPI</sequence>
<evidence type="ECO:0000256" key="2">
    <source>
        <dbReference type="ARBA" id="ARBA00022723"/>
    </source>
</evidence>
<dbReference type="InterPro" id="IPR001005">
    <property type="entry name" value="SANT/Myb"/>
</dbReference>
<keyword evidence="5 8" id="KW-0805">Transcription regulation</keyword>
<dbReference type="InterPro" id="IPR009057">
    <property type="entry name" value="Homeodomain-like_sf"/>
</dbReference>
<reference evidence="16" key="1">
    <citation type="submission" date="2025-08" db="UniProtKB">
        <authorList>
            <consortium name="RefSeq"/>
        </authorList>
    </citation>
    <scope>IDENTIFICATION</scope>
    <source>
        <tissue evidence="16">Whole body</tissue>
    </source>
</reference>
<organism evidence="15 16">
    <name type="scientific">Polistes dominula</name>
    <name type="common">European paper wasp</name>
    <name type="synonym">Vespa dominula</name>
    <dbReference type="NCBI Taxonomy" id="743375"/>
    <lineage>
        <taxon>Eukaryota</taxon>
        <taxon>Metazoa</taxon>
        <taxon>Ecdysozoa</taxon>
        <taxon>Arthropoda</taxon>
        <taxon>Hexapoda</taxon>
        <taxon>Insecta</taxon>
        <taxon>Pterygota</taxon>
        <taxon>Neoptera</taxon>
        <taxon>Endopterygota</taxon>
        <taxon>Hymenoptera</taxon>
        <taxon>Apocrita</taxon>
        <taxon>Aculeata</taxon>
        <taxon>Vespoidea</taxon>
        <taxon>Vespidae</taxon>
        <taxon>Polistinae</taxon>
        <taxon>Polistini</taxon>
        <taxon>Polistes</taxon>
    </lineage>
</organism>
<keyword evidence="4" id="KW-0862">Zinc</keyword>
<dbReference type="PROSITE" id="PS50135">
    <property type="entry name" value="ZF_ZZ_2"/>
    <property type="match status" value="1"/>
</dbReference>
<feature type="domain" description="HTH myb-type" evidence="14">
    <location>
        <begin position="111"/>
        <end position="158"/>
    </location>
</feature>
<dbReference type="SUPFAM" id="SSF57850">
    <property type="entry name" value="RING/U-box"/>
    <property type="match status" value="1"/>
</dbReference>
<name>A0ABM1I0N2_POLDO</name>
<dbReference type="Gene3D" id="1.10.10.60">
    <property type="entry name" value="Homeodomain-like"/>
    <property type="match status" value="1"/>
</dbReference>
<evidence type="ECO:0000313" key="16">
    <source>
        <dbReference type="RefSeq" id="XP_015173769.1"/>
    </source>
</evidence>
<evidence type="ECO:0000259" key="14">
    <source>
        <dbReference type="PROSITE" id="PS51294"/>
    </source>
</evidence>
<feature type="domain" description="ZZ-type" evidence="11">
    <location>
        <begin position="49"/>
        <end position="104"/>
    </location>
</feature>
<dbReference type="PROSITE" id="PS50090">
    <property type="entry name" value="MYB_LIKE"/>
    <property type="match status" value="1"/>
</dbReference>
<keyword evidence="6 8" id="KW-0804">Transcription</keyword>
<protein>
    <recommendedName>
        <fullName evidence="8">Transcriptional adapter</fullName>
    </recommendedName>
</protein>
<evidence type="ECO:0000259" key="13">
    <source>
        <dbReference type="PROSITE" id="PS51293"/>
    </source>
</evidence>
<dbReference type="Proteomes" id="UP000694924">
    <property type="component" value="Unplaced"/>
</dbReference>
<dbReference type="PROSITE" id="PS51293">
    <property type="entry name" value="SANT"/>
    <property type="match status" value="1"/>
</dbReference>
<evidence type="ECO:0000313" key="15">
    <source>
        <dbReference type="Proteomes" id="UP000694924"/>
    </source>
</evidence>
<dbReference type="SUPFAM" id="SSF46689">
    <property type="entry name" value="Homeodomain-like"/>
    <property type="match status" value="2"/>
</dbReference>
<feature type="domain" description="SANT" evidence="13">
    <location>
        <begin position="111"/>
        <end position="158"/>
    </location>
</feature>
<dbReference type="InterPro" id="IPR007526">
    <property type="entry name" value="SWIRM"/>
</dbReference>
<dbReference type="PROSITE" id="PS51294">
    <property type="entry name" value="HTH_MYB"/>
    <property type="match status" value="1"/>
</dbReference>
<evidence type="ECO:0000256" key="4">
    <source>
        <dbReference type="ARBA" id="ARBA00022833"/>
    </source>
</evidence>
<dbReference type="InterPro" id="IPR043145">
    <property type="entry name" value="Znf_ZZ_sf"/>
</dbReference>
<dbReference type="PIRSF" id="PIRSF025024">
    <property type="entry name" value="Transcriptional_adaptor_2"/>
    <property type="match status" value="1"/>
</dbReference>
<evidence type="ECO:0000259" key="11">
    <source>
        <dbReference type="PROSITE" id="PS50135"/>
    </source>
</evidence>
<keyword evidence="15" id="KW-1185">Reference proteome</keyword>
<comment type="subcellular location">
    <subcellularLocation>
        <location evidence="1 8">Nucleus</location>
    </subcellularLocation>
</comment>
<dbReference type="InterPro" id="IPR016827">
    <property type="entry name" value="Ada2/TADA2"/>
</dbReference>
<evidence type="ECO:0000256" key="3">
    <source>
        <dbReference type="ARBA" id="ARBA00022771"/>
    </source>
</evidence>
<evidence type="ECO:0000256" key="6">
    <source>
        <dbReference type="ARBA" id="ARBA00023163"/>
    </source>
</evidence>
<dbReference type="PANTHER" id="PTHR12374">
    <property type="entry name" value="TRANSCRIPTIONAL ADAPTOR 2 ADA2 -RELATED"/>
    <property type="match status" value="1"/>
</dbReference>
<evidence type="ECO:0000256" key="8">
    <source>
        <dbReference type="PIRNR" id="PIRNR025024"/>
    </source>
</evidence>
<evidence type="ECO:0000256" key="9">
    <source>
        <dbReference type="PROSITE-ProRule" id="PRU00228"/>
    </source>
</evidence>
<dbReference type="InterPro" id="IPR055141">
    <property type="entry name" value="TADA2A_B-like_dom"/>
</dbReference>
<dbReference type="Pfam" id="PF22941">
    <property type="entry name" value="TADA2A-like_3rd"/>
    <property type="match status" value="1"/>
</dbReference>
<feature type="domain" description="Myb-like" evidence="10">
    <location>
        <begin position="111"/>
        <end position="154"/>
    </location>
</feature>
<dbReference type="Gene3D" id="1.10.10.10">
    <property type="entry name" value="Winged helix-like DNA-binding domain superfamily/Winged helix DNA-binding domain"/>
    <property type="match status" value="1"/>
</dbReference>
<dbReference type="SMART" id="SM00717">
    <property type="entry name" value="SANT"/>
    <property type="match status" value="1"/>
</dbReference>
<evidence type="ECO:0000256" key="7">
    <source>
        <dbReference type="ARBA" id="ARBA00023242"/>
    </source>
</evidence>
<keyword evidence="7 8" id="KW-0539">Nucleus</keyword>
<dbReference type="Pfam" id="PF00249">
    <property type="entry name" value="Myb_DNA-binding"/>
    <property type="match status" value="1"/>
</dbReference>
<dbReference type="RefSeq" id="XP_015173769.1">
    <property type="nucleotide sequence ID" value="XM_015318283.1"/>
</dbReference>
<dbReference type="InterPro" id="IPR017930">
    <property type="entry name" value="Myb_dom"/>
</dbReference>
<proteinExistence type="predicted"/>
<dbReference type="InterPro" id="IPR036388">
    <property type="entry name" value="WH-like_DNA-bd_sf"/>
</dbReference>
<dbReference type="CDD" id="cd00167">
    <property type="entry name" value="SANT"/>
    <property type="match status" value="1"/>
</dbReference>
<dbReference type="PANTHER" id="PTHR12374:SF20">
    <property type="entry name" value="TRANSCRIPTIONAL ADAPTER 2-ALPHA"/>
    <property type="match status" value="1"/>
</dbReference>
<dbReference type="Gene3D" id="3.30.60.90">
    <property type="match status" value="1"/>
</dbReference>
<dbReference type="Pfam" id="PF04433">
    <property type="entry name" value="SWIRM"/>
    <property type="match status" value="1"/>
</dbReference>
<evidence type="ECO:0000256" key="5">
    <source>
        <dbReference type="ARBA" id="ARBA00023015"/>
    </source>
</evidence>
<dbReference type="PROSITE" id="PS50934">
    <property type="entry name" value="SWIRM"/>
    <property type="match status" value="1"/>
</dbReference>
<dbReference type="GeneID" id="107065015"/>
<dbReference type="CDD" id="cd02335">
    <property type="entry name" value="ZZ_ADA2"/>
    <property type="match status" value="1"/>
</dbReference>
<evidence type="ECO:0000259" key="12">
    <source>
        <dbReference type="PROSITE" id="PS50934"/>
    </source>
</evidence>
<feature type="domain" description="SWIRM" evidence="12">
    <location>
        <begin position="394"/>
        <end position="482"/>
    </location>
</feature>
<keyword evidence="2" id="KW-0479">Metal-binding</keyword>
<keyword evidence="3 9" id="KW-0863">Zinc-finger</keyword>